<dbReference type="EMBL" id="JAZGSY010000008">
    <property type="protein sequence ID" value="KAL1843836.1"/>
    <property type="molecule type" value="Genomic_DNA"/>
</dbReference>
<evidence type="ECO:0000313" key="1">
    <source>
        <dbReference type="EMBL" id="KAL1843836.1"/>
    </source>
</evidence>
<reference evidence="1 2" key="1">
    <citation type="journal article" date="2024" name="Commun. Biol.">
        <title>Comparative genomic analysis of thermophilic fungi reveals convergent evolutionary adaptations and gene losses.</title>
        <authorList>
            <person name="Steindorff A.S."/>
            <person name="Aguilar-Pontes M.V."/>
            <person name="Robinson A.J."/>
            <person name="Andreopoulos B."/>
            <person name="LaButti K."/>
            <person name="Kuo A."/>
            <person name="Mondo S."/>
            <person name="Riley R."/>
            <person name="Otillar R."/>
            <person name="Haridas S."/>
            <person name="Lipzen A."/>
            <person name="Grimwood J."/>
            <person name="Schmutz J."/>
            <person name="Clum A."/>
            <person name="Reid I.D."/>
            <person name="Moisan M.C."/>
            <person name="Butler G."/>
            <person name="Nguyen T.T.M."/>
            <person name="Dewar K."/>
            <person name="Conant G."/>
            <person name="Drula E."/>
            <person name="Henrissat B."/>
            <person name="Hansel C."/>
            <person name="Singer S."/>
            <person name="Hutchinson M.I."/>
            <person name="de Vries R.P."/>
            <person name="Natvig D.O."/>
            <person name="Powell A.J."/>
            <person name="Tsang A."/>
            <person name="Grigoriev I.V."/>
        </authorList>
    </citation>
    <scope>NUCLEOTIDE SEQUENCE [LARGE SCALE GENOMIC DNA]</scope>
    <source>
        <strain evidence="1 2">CBS 620.91</strain>
    </source>
</reference>
<organism evidence="1 2">
    <name type="scientific">Humicola insolens</name>
    <name type="common">Soft-rot fungus</name>
    <dbReference type="NCBI Taxonomy" id="85995"/>
    <lineage>
        <taxon>Eukaryota</taxon>
        <taxon>Fungi</taxon>
        <taxon>Dikarya</taxon>
        <taxon>Ascomycota</taxon>
        <taxon>Pezizomycotina</taxon>
        <taxon>Sordariomycetes</taxon>
        <taxon>Sordariomycetidae</taxon>
        <taxon>Sordariales</taxon>
        <taxon>Chaetomiaceae</taxon>
        <taxon>Mycothermus</taxon>
    </lineage>
</organism>
<comment type="caution">
    <text evidence="1">The sequence shown here is derived from an EMBL/GenBank/DDBJ whole genome shotgun (WGS) entry which is preliminary data.</text>
</comment>
<name>A0ABR3VQN2_HUMIN</name>
<accession>A0ABR3VQN2</accession>
<proteinExistence type="predicted"/>
<gene>
    <name evidence="1" type="ORF">VTJ49DRAFT_7187</name>
</gene>
<evidence type="ECO:0000313" key="2">
    <source>
        <dbReference type="Proteomes" id="UP001583172"/>
    </source>
</evidence>
<dbReference type="Proteomes" id="UP001583172">
    <property type="component" value="Unassembled WGS sequence"/>
</dbReference>
<sequence length="287" mass="30952">MSTCTLPWLAHVHRMEDSLPTAPLRFPVETDTLYVIKTMLLSPERDNSAVVNHAVQALRSYYADIEADDAHTQPISTSDLMTAVVDHVFRLAGLIPLDEAAAHTRLAGLLAGLTQLGWDSSPLSSRAVAFWTDDNPLPTTLPSLTRLLNTHHLLARLTALSSFPPPTTAPARAAVLISTNLQHSHPPAPNSTTTTAFNPLITTYHAAVAAEYILHLSGTPAAAEALNAFTSSNPAEDIETWPDALGRVAWDVPDEEAAKGVEAWGVKERTGEARRVVDAWLARTVVV</sequence>
<protein>
    <submittedName>
        <fullName evidence="1">Uncharacterized protein</fullName>
    </submittedName>
</protein>
<keyword evidence="2" id="KW-1185">Reference proteome</keyword>